<evidence type="ECO:0000313" key="3">
    <source>
        <dbReference type="Proteomes" id="UP000609064"/>
    </source>
</evidence>
<evidence type="ECO:0000313" key="2">
    <source>
        <dbReference type="EMBL" id="GGD49609.1"/>
    </source>
</evidence>
<protein>
    <recommendedName>
        <fullName evidence="4">C1q domain-containing protein</fullName>
    </recommendedName>
</protein>
<comment type="caution">
    <text evidence="2">The sequence shown here is derived from an EMBL/GenBank/DDBJ whole genome shotgun (WGS) entry which is preliminary data.</text>
</comment>
<dbReference type="AlphaFoldDB" id="A0A916YKZ2"/>
<feature type="signal peptide" evidence="1">
    <location>
        <begin position="1"/>
        <end position="21"/>
    </location>
</feature>
<dbReference type="EMBL" id="BMKK01000002">
    <property type="protein sequence ID" value="GGD49609.1"/>
    <property type="molecule type" value="Genomic_DNA"/>
</dbReference>
<name>A0A916YKZ2_9BACT</name>
<accession>A0A916YKZ2</accession>
<sequence length="330" mass="35759">MKKIVSLILFVVNFTFGQSLTITPNSTTNSEVLKINKIGIGLDHRTTNNIVGVGTYVNGTFGILQTHTNHPLGFATGNSTVRLMLQTNGNFGVGMTDPQYILDIKDRVRIRTATNTAGIWFSKSTNGIDEGSFFGNINDASAGIWIGNAWRFGVNDAGTVSIASLAGTGTRPVGADASGNLVAISGTVNPAFSVSSSAQNLVLGNGSESQIYLNFENFDITNSFDNSNYYQFTAPSNGVYHFTLNVAWQGNVTGKREIILRNQNTTYLASFFSYPPNNQMFLQNYSVDLNLTAGTSVRVYVSQDSGTNLNIYSAYKTIVYEPIFSGFKIN</sequence>
<keyword evidence="3" id="KW-1185">Reference proteome</keyword>
<evidence type="ECO:0008006" key="4">
    <source>
        <dbReference type="Google" id="ProtNLM"/>
    </source>
</evidence>
<evidence type="ECO:0000256" key="1">
    <source>
        <dbReference type="SAM" id="SignalP"/>
    </source>
</evidence>
<dbReference type="Gene3D" id="2.60.120.40">
    <property type="match status" value="1"/>
</dbReference>
<organism evidence="2 3">
    <name type="scientific">Emticicia aquatilis</name>
    <dbReference type="NCBI Taxonomy" id="1537369"/>
    <lineage>
        <taxon>Bacteria</taxon>
        <taxon>Pseudomonadati</taxon>
        <taxon>Bacteroidota</taxon>
        <taxon>Cytophagia</taxon>
        <taxon>Cytophagales</taxon>
        <taxon>Leadbetterellaceae</taxon>
        <taxon>Emticicia</taxon>
    </lineage>
</organism>
<dbReference type="Proteomes" id="UP000609064">
    <property type="component" value="Unassembled WGS sequence"/>
</dbReference>
<feature type="chain" id="PRO_5037563395" description="C1q domain-containing protein" evidence="1">
    <location>
        <begin position="22"/>
        <end position="330"/>
    </location>
</feature>
<dbReference type="SUPFAM" id="SSF49842">
    <property type="entry name" value="TNF-like"/>
    <property type="match status" value="1"/>
</dbReference>
<dbReference type="InterPro" id="IPR008983">
    <property type="entry name" value="Tumour_necrosis_fac-like_dom"/>
</dbReference>
<proteinExistence type="predicted"/>
<reference evidence="2" key="1">
    <citation type="journal article" date="2014" name="Int. J. Syst. Evol. Microbiol.">
        <title>Complete genome sequence of Corynebacterium casei LMG S-19264T (=DSM 44701T), isolated from a smear-ripened cheese.</title>
        <authorList>
            <consortium name="US DOE Joint Genome Institute (JGI-PGF)"/>
            <person name="Walter F."/>
            <person name="Albersmeier A."/>
            <person name="Kalinowski J."/>
            <person name="Ruckert C."/>
        </authorList>
    </citation>
    <scope>NUCLEOTIDE SEQUENCE</scope>
    <source>
        <strain evidence="2">CGMCC 1.15958</strain>
    </source>
</reference>
<keyword evidence="1" id="KW-0732">Signal</keyword>
<reference evidence="2" key="2">
    <citation type="submission" date="2020-09" db="EMBL/GenBank/DDBJ databases">
        <authorList>
            <person name="Sun Q."/>
            <person name="Zhou Y."/>
        </authorList>
    </citation>
    <scope>NUCLEOTIDE SEQUENCE</scope>
    <source>
        <strain evidence="2">CGMCC 1.15958</strain>
    </source>
</reference>
<gene>
    <name evidence="2" type="ORF">GCM10011514_12210</name>
</gene>
<dbReference type="RefSeq" id="WP_188765145.1">
    <property type="nucleotide sequence ID" value="NZ_BMKK01000002.1"/>
</dbReference>